<organism evidence="1 2">
    <name type="scientific">Methanoplanus endosymbiosus</name>
    <dbReference type="NCBI Taxonomy" id="33865"/>
    <lineage>
        <taxon>Archaea</taxon>
        <taxon>Methanobacteriati</taxon>
        <taxon>Methanobacteriota</taxon>
        <taxon>Stenosarchaea group</taxon>
        <taxon>Methanomicrobia</taxon>
        <taxon>Methanomicrobiales</taxon>
        <taxon>Methanomicrobiaceae</taxon>
        <taxon>Methanoplanus</taxon>
    </lineage>
</organism>
<dbReference type="RefSeq" id="WP_257743180.1">
    <property type="nucleotide sequence ID" value="NZ_CP096115.1"/>
</dbReference>
<gene>
    <name evidence="1" type="ORF">L6E24_02665</name>
</gene>
<dbReference type="Proteomes" id="UP001060368">
    <property type="component" value="Chromosome"/>
</dbReference>
<dbReference type="GeneID" id="74306562"/>
<name>A0A9E7PNC5_9EURY</name>
<protein>
    <submittedName>
        <fullName evidence="1">Uncharacterized protein</fullName>
    </submittedName>
</protein>
<dbReference type="AlphaFoldDB" id="A0A9E7PNC5"/>
<dbReference type="EMBL" id="CP096115">
    <property type="protein sequence ID" value="UUX93040.1"/>
    <property type="molecule type" value="Genomic_DNA"/>
</dbReference>
<evidence type="ECO:0000313" key="1">
    <source>
        <dbReference type="EMBL" id="UUX93040.1"/>
    </source>
</evidence>
<evidence type="ECO:0000313" key="2">
    <source>
        <dbReference type="Proteomes" id="UP001060368"/>
    </source>
</evidence>
<keyword evidence="2" id="KW-1185">Reference proteome</keyword>
<reference evidence="1" key="1">
    <citation type="submission" date="2022-04" db="EMBL/GenBank/DDBJ databases">
        <title>Complete genome of Methanoplanus endosymbiosus DSM 3599.</title>
        <authorList>
            <person name="Chen S.-C."/>
            <person name="You Y.-T."/>
            <person name="Zhou Y.-Z."/>
            <person name="Lai M.-C."/>
        </authorList>
    </citation>
    <scope>NUCLEOTIDE SEQUENCE</scope>
    <source>
        <strain evidence="1">DSM 3599</strain>
    </source>
</reference>
<sequence length="217" mass="24784">MGKKLLIIPIIHSEEELGSLKDRISGIKEEKLGSEVHKKQIEEVHKLWRDIAGTISEIMQIIKPEKIQIFQDGMPAGGETGEKIVRECAANRSINYVILAEMINSGAEIEQTESPQYLKEEYDIIREIFSAKSPEEQNKLSLKYREKLHGLGINRDRFIAERINSSLKEGYTGILFIGATHNITPGLSDEINYYIYNYDRRAAIHWINDGVDNQNNL</sequence>
<proteinExistence type="predicted"/>
<dbReference type="KEGG" id="mend:L6E24_02665"/>
<accession>A0A9E7PNC5</accession>